<dbReference type="GO" id="GO:0106408">
    <property type="term" value="F:diadenylate cyclase activity"/>
    <property type="evidence" value="ECO:0007669"/>
    <property type="project" value="UniProtKB-EC"/>
</dbReference>
<evidence type="ECO:0000256" key="5">
    <source>
        <dbReference type="ARBA" id="ARBA00022840"/>
    </source>
</evidence>
<dbReference type="Gene3D" id="3.40.1700.10">
    <property type="entry name" value="DNA integrity scanning protein, DisA, N-terminal domain"/>
    <property type="match status" value="1"/>
</dbReference>
<evidence type="ECO:0000256" key="3">
    <source>
        <dbReference type="ARBA" id="ARBA00022695"/>
    </source>
</evidence>
<evidence type="ECO:0000259" key="7">
    <source>
        <dbReference type="PROSITE" id="PS51794"/>
    </source>
</evidence>
<dbReference type="GO" id="GO:0005524">
    <property type="term" value="F:ATP binding"/>
    <property type="evidence" value="ECO:0007669"/>
    <property type="project" value="UniProtKB-KW"/>
</dbReference>
<dbReference type="Proteomes" id="UP000324831">
    <property type="component" value="Unassembled WGS sequence"/>
</dbReference>
<sequence>MDSTIKLVDIIYLALFSFVLVALAFLYRCLPNKKLISSLWKSKREVNASEYDIFVHQLSHALKWMSNNKVGALIVIEREQNLQKYVLLGYEIKAKLTSEFLITIFSNKQSALHDGGVIIRGYDIASISSYFPVTQTRLITTFGARHRASAGLTENTDAIAFVVSETTGRVSYSSKGELHEMNSSDIDSLSDEISKILNFYVS</sequence>
<keyword evidence="6" id="KW-1133">Transmembrane helix</keyword>
<accession>A0A478FQN3</accession>
<evidence type="ECO:0000256" key="6">
    <source>
        <dbReference type="SAM" id="Phobius"/>
    </source>
</evidence>
<keyword evidence="3" id="KW-0548">Nucleotidyltransferase</keyword>
<comment type="catalytic activity">
    <reaction evidence="1">
        <text>2 ATP = 3',3'-c-di-AMP + 2 diphosphate</text>
        <dbReference type="Rhea" id="RHEA:35655"/>
        <dbReference type="ChEBI" id="CHEBI:30616"/>
        <dbReference type="ChEBI" id="CHEBI:33019"/>
        <dbReference type="ChEBI" id="CHEBI:71500"/>
        <dbReference type="EC" id="2.7.7.85"/>
    </reaction>
</comment>
<dbReference type="NCBIfam" id="NF038327">
    <property type="entry name" value="c-di-AMP_CdaM"/>
    <property type="match status" value="1"/>
</dbReference>
<dbReference type="PANTHER" id="PTHR34185:SF1">
    <property type="entry name" value="DIADENYLATE CYCLASE"/>
    <property type="match status" value="1"/>
</dbReference>
<dbReference type="InterPro" id="IPR050338">
    <property type="entry name" value="DisA"/>
</dbReference>
<gene>
    <name evidence="8" type="ORF">MHSWG343_04140</name>
</gene>
<evidence type="ECO:0000256" key="1">
    <source>
        <dbReference type="ARBA" id="ARBA00000877"/>
    </source>
</evidence>
<protein>
    <submittedName>
        <fullName evidence="8">DisA bacterial checkpoint controller nucleotide-binding protein</fullName>
    </submittedName>
</protein>
<evidence type="ECO:0000256" key="4">
    <source>
        <dbReference type="ARBA" id="ARBA00022741"/>
    </source>
</evidence>
<evidence type="ECO:0000313" key="9">
    <source>
        <dbReference type="Proteomes" id="UP000324831"/>
    </source>
</evidence>
<dbReference type="PANTHER" id="PTHR34185">
    <property type="entry name" value="DIADENYLATE CYCLASE"/>
    <property type="match status" value="1"/>
</dbReference>
<keyword evidence="2" id="KW-0808">Transferase</keyword>
<organism evidence="8 9">
    <name type="scientific">Candidatus Mycoplasma haematohominis</name>
    <dbReference type="NCBI Taxonomy" id="1494318"/>
    <lineage>
        <taxon>Bacteria</taxon>
        <taxon>Bacillati</taxon>
        <taxon>Mycoplasmatota</taxon>
        <taxon>Mollicutes</taxon>
        <taxon>Mycoplasmataceae</taxon>
        <taxon>Mycoplasma</taxon>
    </lineage>
</organism>
<keyword evidence="5" id="KW-0067">ATP-binding</keyword>
<reference evidence="8 9" key="1">
    <citation type="submission" date="2019-01" db="EMBL/GenBank/DDBJ databases">
        <title>Draft genome sequences of Candidatus Mycoplasma haemohominis SWG34-3 identified from a patient with pyrexia, anemia and liver dysfunction.</title>
        <authorList>
            <person name="Sekizuka T."/>
            <person name="Hattori N."/>
            <person name="Katano H."/>
            <person name="Takuma T."/>
            <person name="Ito T."/>
            <person name="Arai N."/>
            <person name="Yanai R."/>
            <person name="Ishii S."/>
            <person name="Miura Y."/>
            <person name="Tokunaga T."/>
            <person name="Watanabe H."/>
            <person name="Nomura N."/>
            <person name="Eguchi J."/>
            <person name="Arai T."/>
            <person name="Hasegawa H."/>
            <person name="Nakamaki T."/>
            <person name="Wakita T."/>
            <person name="Niki Y."/>
            <person name="Kuroda M."/>
        </authorList>
    </citation>
    <scope>NUCLEOTIDE SEQUENCE [LARGE SCALE GENOMIC DNA]</scope>
    <source>
        <strain evidence="8">SWG34-3</strain>
    </source>
</reference>
<feature type="transmembrane region" description="Helical" evidence="6">
    <location>
        <begin position="7"/>
        <end position="27"/>
    </location>
</feature>
<keyword evidence="4" id="KW-0547">Nucleotide-binding</keyword>
<evidence type="ECO:0000256" key="2">
    <source>
        <dbReference type="ARBA" id="ARBA00022679"/>
    </source>
</evidence>
<dbReference type="Pfam" id="PF02457">
    <property type="entry name" value="DAC"/>
    <property type="match status" value="1"/>
</dbReference>
<feature type="domain" description="DAC" evidence="7">
    <location>
        <begin position="32"/>
        <end position="185"/>
    </location>
</feature>
<name>A0A478FQN3_9MOLU</name>
<keyword evidence="6" id="KW-0472">Membrane</keyword>
<proteinExistence type="predicted"/>
<keyword evidence="6" id="KW-0812">Transmembrane</keyword>
<dbReference type="PROSITE" id="PS51794">
    <property type="entry name" value="DAC"/>
    <property type="match status" value="1"/>
</dbReference>
<dbReference type="SUPFAM" id="SSF143597">
    <property type="entry name" value="YojJ-like"/>
    <property type="match status" value="1"/>
</dbReference>
<dbReference type="InterPro" id="IPR003390">
    <property type="entry name" value="DNA_integrity_scan_DisA_N"/>
</dbReference>
<dbReference type="InterPro" id="IPR036888">
    <property type="entry name" value="DNA_integrity_DisA_N_sf"/>
</dbReference>
<evidence type="ECO:0000313" key="8">
    <source>
        <dbReference type="EMBL" id="GCE63417.1"/>
    </source>
</evidence>
<dbReference type="EMBL" id="BIMN01000002">
    <property type="protein sequence ID" value="GCE63417.1"/>
    <property type="molecule type" value="Genomic_DNA"/>
</dbReference>
<dbReference type="AlphaFoldDB" id="A0A478FQN3"/>
<dbReference type="GO" id="GO:0004016">
    <property type="term" value="F:adenylate cyclase activity"/>
    <property type="evidence" value="ECO:0007669"/>
    <property type="project" value="TreeGrafter"/>
</dbReference>
<comment type="caution">
    <text evidence="8">The sequence shown here is derived from an EMBL/GenBank/DDBJ whole genome shotgun (WGS) entry which is preliminary data.</text>
</comment>